<dbReference type="InterPro" id="IPR043502">
    <property type="entry name" value="DNA/RNA_pol_sf"/>
</dbReference>
<dbReference type="GO" id="GO:0071897">
    <property type="term" value="P:DNA biosynthetic process"/>
    <property type="evidence" value="ECO:0007669"/>
    <property type="project" value="UniProtKB-ARBA"/>
</dbReference>
<evidence type="ECO:0000259" key="1">
    <source>
        <dbReference type="PROSITE" id="PS50878"/>
    </source>
</evidence>
<reference evidence="2 3" key="1">
    <citation type="submission" date="2019-07" db="EMBL/GenBank/DDBJ databases">
        <title>Draft genome assembly of a fouling barnacle, Amphibalanus amphitrite (Darwin, 1854): The first reference genome for Thecostraca.</title>
        <authorList>
            <person name="Kim W."/>
        </authorList>
    </citation>
    <scope>NUCLEOTIDE SEQUENCE [LARGE SCALE GENOMIC DNA]</scope>
    <source>
        <strain evidence="2">SNU_AA5</strain>
        <tissue evidence="2">Soma without cirri and trophi</tissue>
    </source>
</reference>
<dbReference type="InterPro" id="IPR043128">
    <property type="entry name" value="Rev_trsase/Diguanyl_cyclase"/>
</dbReference>
<dbReference type="InterPro" id="IPR050951">
    <property type="entry name" value="Retrovirus_Pol_polyprotein"/>
</dbReference>
<dbReference type="EMBL" id="VIIS01001824">
    <property type="protein sequence ID" value="KAF0292283.1"/>
    <property type="molecule type" value="Genomic_DNA"/>
</dbReference>
<proteinExistence type="predicted"/>
<dbReference type="Pfam" id="PF00078">
    <property type="entry name" value="RVT_1"/>
    <property type="match status" value="1"/>
</dbReference>
<organism evidence="2 3">
    <name type="scientific">Amphibalanus amphitrite</name>
    <name type="common">Striped barnacle</name>
    <name type="synonym">Balanus amphitrite</name>
    <dbReference type="NCBI Taxonomy" id="1232801"/>
    <lineage>
        <taxon>Eukaryota</taxon>
        <taxon>Metazoa</taxon>
        <taxon>Ecdysozoa</taxon>
        <taxon>Arthropoda</taxon>
        <taxon>Crustacea</taxon>
        <taxon>Multicrustacea</taxon>
        <taxon>Cirripedia</taxon>
        <taxon>Thoracica</taxon>
        <taxon>Thoracicalcarea</taxon>
        <taxon>Balanomorpha</taxon>
        <taxon>Balanoidea</taxon>
        <taxon>Balanidae</taxon>
        <taxon>Amphibalaninae</taxon>
        <taxon>Amphibalanus</taxon>
    </lineage>
</organism>
<dbReference type="PANTHER" id="PTHR37984">
    <property type="entry name" value="PROTEIN CBG26694"/>
    <property type="match status" value="1"/>
</dbReference>
<evidence type="ECO:0000313" key="2">
    <source>
        <dbReference type="EMBL" id="KAF0292283.1"/>
    </source>
</evidence>
<comment type="caution">
    <text evidence="2">The sequence shown here is derived from an EMBL/GenBank/DDBJ whole genome shotgun (WGS) entry which is preliminary data.</text>
</comment>
<accession>A0A6A4VFF2</accession>
<dbReference type="InterPro" id="IPR000477">
    <property type="entry name" value="RT_dom"/>
</dbReference>
<protein>
    <submittedName>
        <fullName evidence="2">Transposon Tf2-9 polyprotein</fullName>
    </submittedName>
</protein>
<dbReference type="AlphaFoldDB" id="A0A6A4VFF2"/>
<name>A0A6A4VFF2_AMPAM</name>
<dbReference type="Gene3D" id="3.30.70.270">
    <property type="match status" value="1"/>
</dbReference>
<evidence type="ECO:0000313" key="3">
    <source>
        <dbReference type="Proteomes" id="UP000440578"/>
    </source>
</evidence>
<dbReference type="SUPFAM" id="SSF56672">
    <property type="entry name" value="DNA/RNA polymerases"/>
    <property type="match status" value="1"/>
</dbReference>
<keyword evidence="3" id="KW-1185">Reference proteome</keyword>
<dbReference type="PROSITE" id="PS50878">
    <property type="entry name" value="RT_POL"/>
    <property type="match status" value="1"/>
</dbReference>
<dbReference type="OrthoDB" id="6368171at2759"/>
<gene>
    <name evidence="2" type="primary">Tf2-9_0</name>
    <name evidence="2" type="ORF">FJT64_009710</name>
</gene>
<feature type="domain" description="Reverse transcriptase" evidence="1">
    <location>
        <begin position="1"/>
        <end position="62"/>
    </location>
</feature>
<dbReference type="Proteomes" id="UP000440578">
    <property type="component" value="Unassembled WGS sequence"/>
</dbReference>
<dbReference type="PANTHER" id="PTHR37984:SF5">
    <property type="entry name" value="PROTEIN NYNRIN-LIKE"/>
    <property type="match status" value="1"/>
</dbReference>
<sequence>MFKGVKGVEVYLDDIVVHGVSKEEHDRRVSEVLSVLRSHKVKVNEAKSVYGVSSISFLGLRVSCNSVQLDPERIAPLLKAESPDSPAKLRSFLGSLLRGRGMRTPLDVMSPERAEDAPVREHAKKYQRAYQQRQYRF</sequence>